<dbReference type="EMBL" id="BTGU01000032">
    <property type="protein sequence ID" value="GMN49993.1"/>
    <property type="molecule type" value="Genomic_DNA"/>
</dbReference>
<feature type="domain" description="DOG1" evidence="2">
    <location>
        <begin position="54"/>
        <end position="277"/>
    </location>
</feature>
<comment type="caution">
    <text evidence="3">The sequence shown here is derived from an EMBL/GenBank/DDBJ whole genome shotgun (WGS) entry which is preliminary data.</text>
</comment>
<dbReference type="Pfam" id="PF14144">
    <property type="entry name" value="DOG1"/>
    <property type="match status" value="1"/>
</dbReference>
<proteinExistence type="predicted"/>
<dbReference type="PANTHER" id="PTHR47209">
    <property type="entry name" value="OS06G0639500 PROTEIN"/>
    <property type="match status" value="1"/>
</dbReference>
<evidence type="ECO:0000259" key="2">
    <source>
        <dbReference type="PROSITE" id="PS51806"/>
    </source>
</evidence>
<name>A0AA88APY9_FICCA</name>
<dbReference type="InterPro" id="IPR053293">
    <property type="entry name" value="OCM_Kinase"/>
</dbReference>
<dbReference type="InterPro" id="IPR025422">
    <property type="entry name" value="TGA_domain"/>
</dbReference>
<feature type="region of interest" description="Disordered" evidence="1">
    <location>
        <begin position="1"/>
        <end position="30"/>
    </location>
</feature>
<dbReference type="PROSITE" id="PS51806">
    <property type="entry name" value="DOG1"/>
    <property type="match status" value="1"/>
</dbReference>
<reference evidence="3" key="1">
    <citation type="submission" date="2023-07" db="EMBL/GenBank/DDBJ databases">
        <title>draft genome sequence of fig (Ficus carica).</title>
        <authorList>
            <person name="Takahashi T."/>
            <person name="Nishimura K."/>
        </authorList>
    </citation>
    <scope>NUCLEOTIDE SEQUENCE</scope>
</reference>
<evidence type="ECO:0000313" key="3">
    <source>
        <dbReference type="EMBL" id="GMN49993.1"/>
    </source>
</evidence>
<organism evidence="3 4">
    <name type="scientific">Ficus carica</name>
    <name type="common">Common fig</name>
    <dbReference type="NCBI Taxonomy" id="3494"/>
    <lineage>
        <taxon>Eukaryota</taxon>
        <taxon>Viridiplantae</taxon>
        <taxon>Streptophyta</taxon>
        <taxon>Embryophyta</taxon>
        <taxon>Tracheophyta</taxon>
        <taxon>Spermatophyta</taxon>
        <taxon>Magnoliopsida</taxon>
        <taxon>eudicotyledons</taxon>
        <taxon>Gunneridae</taxon>
        <taxon>Pentapetalae</taxon>
        <taxon>rosids</taxon>
        <taxon>fabids</taxon>
        <taxon>Rosales</taxon>
        <taxon>Moraceae</taxon>
        <taxon>Ficeae</taxon>
        <taxon>Ficus</taxon>
    </lineage>
</organism>
<dbReference type="AlphaFoldDB" id="A0AA88APY9"/>
<evidence type="ECO:0000256" key="1">
    <source>
        <dbReference type="SAM" id="MobiDB-lite"/>
    </source>
</evidence>
<evidence type="ECO:0000313" key="4">
    <source>
        <dbReference type="Proteomes" id="UP001187192"/>
    </source>
</evidence>
<gene>
    <name evidence="3" type="ORF">TIFTF001_019154</name>
</gene>
<accession>A0AA88APY9</accession>
<dbReference type="GO" id="GO:0043565">
    <property type="term" value="F:sequence-specific DNA binding"/>
    <property type="evidence" value="ECO:0007669"/>
    <property type="project" value="InterPro"/>
</dbReference>
<dbReference type="Proteomes" id="UP001187192">
    <property type="component" value="Unassembled WGS sequence"/>
</dbReference>
<keyword evidence="4" id="KW-1185">Reference proteome</keyword>
<dbReference type="GO" id="GO:0006351">
    <property type="term" value="P:DNA-templated transcription"/>
    <property type="evidence" value="ECO:0007669"/>
    <property type="project" value="InterPro"/>
</dbReference>
<sequence>MNSMDRFEEDDREERREDGGGVLNTDDGDGDGESCWLAKTFHCKSPGKPGSAKQGFSWEKYGQWKQEQKQRTARLEKQLKARWELEELIDEQLKSFYVYYHRAMVSVQLKDIPQLLMPSWAPPYELAAMSWLGDWRPSAILELVLGLVSSSSSSSSSTSPSYADYPGAEQLLLQLKHEIRIEEQVLDEEMAEIQATCILHLPFGPMNIKSSEYSLACVQSVFNTIERVITKAQHLRFKALELVLKKVLSPIDAAEFLVAFEEIQDSIHQFAVDQLQKVPVTLPFKALGSS</sequence>
<dbReference type="PANTHER" id="PTHR47209:SF4">
    <property type="entry name" value="SEED DORMANCY CONTROL PROTEIN"/>
    <property type="match status" value="1"/>
</dbReference>
<protein>
    <recommendedName>
        <fullName evidence="2">DOG1 domain-containing protein</fullName>
    </recommendedName>
</protein>